<name>A0A1I5FJF7_9ACTN</name>
<evidence type="ECO:0000256" key="1">
    <source>
        <dbReference type="SAM" id="MobiDB-lite"/>
    </source>
</evidence>
<evidence type="ECO:0000259" key="2">
    <source>
        <dbReference type="Pfam" id="PF09994"/>
    </source>
</evidence>
<evidence type="ECO:0000313" key="4">
    <source>
        <dbReference type="Proteomes" id="UP000183642"/>
    </source>
</evidence>
<reference evidence="4" key="1">
    <citation type="submission" date="2016-10" db="EMBL/GenBank/DDBJ databases">
        <authorList>
            <person name="Varghese N."/>
            <person name="Submissions S."/>
        </authorList>
    </citation>
    <scope>NUCLEOTIDE SEQUENCE [LARGE SCALE GENOMIC DNA]</scope>
    <source>
        <strain evidence="4">DSM 43161</strain>
    </source>
</reference>
<keyword evidence="3" id="KW-0378">Hydrolase</keyword>
<dbReference type="AlphaFoldDB" id="A0A1I5FJF7"/>
<dbReference type="PANTHER" id="PTHR33840">
    <property type="match status" value="1"/>
</dbReference>
<dbReference type="GO" id="GO:0016787">
    <property type="term" value="F:hydrolase activity"/>
    <property type="evidence" value="ECO:0007669"/>
    <property type="project" value="UniProtKB-KW"/>
</dbReference>
<sequence>MPKRLVLCCDGTWNTAGRERDGRLCPTNVAKVALGVDGVDGNGVEQRVYYQQGVGTRPGERLRGGAFGMGLSRNVQDAYRFLVENYEPGDELFAFGFSRGAYTARSTVGLVRTCGVLRREHAGRLKEAYARYRSRTEGPRDLESQLFRRSYSHEPRVRFLGVWDTVGSLGVPSVGLGLSRLVNRRFEFHDTRLSSTVDAAYQALAIDERRRPFAPTLWDRRSVAGRPQVEQVWFSGDHCDVGGGHARSELADITLLWMVDRARSCGLAFREDAYRRPADGAPRTFDGRTFPVEPDPLGVLHDSRRWFFRLVRPYARPIGVEDPDSESVASSAVRRHGEPRARYAPRQLVAYLEGRPRVTDVPLGNGARTGMRPLAGQVEPAEEERTVAHLTPPGPGSPEIDL</sequence>
<dbReference type="EMBL" id="FOWE01000005">
    <property type="protein sequence ID" value="SFO23864.1"/>
    <property type="molecule type" value="Genomic_DNA"/>
</dbReference>
<organism evidence="3 4">
    <name type="scientific">Geodermatophilus obscurus</name>
    <dbReference type="NCBI Taxonomy" id="1861"/>
    <lineage>
        <taxon>Bacteria</taxon>
        <taxon>Bacillati</taxon>
        <taxon>Actinomycetota</taxon>
        <taxon>Actinomycetes</taxon>
        <taxon>Geodermatophilales</taxon>
        <taxon>Geodermatophilaceae</taxon>
        <taxon>Geodermatophilus</taxon>
    </lineage>
</organism>
<feature type="domain" description="T6SS Phospholipase effector Tle1-like catalytic" evidence="2">
    <location>
        <begin position="3"/>
        <end position="260"/>
    </location>
</feature>
<proteinExistence type="predicted"/>
<dbReference type="PANTHER" id="PTHR33840:SF1">
    <property type="entry name" value="TLE1 PHOSPHOLIPASE DOMAIN-CONTAINING PROTEIN"/>
    <property type="match status" value="1"/>
</dbReference>
<dbReference type="OrthoDB" id="4378831at2"/>
<keyword evidence="4" id="KW-1185">Reference proteome</keyword>
<dbReference type="Proteomes" id="UP000183642">
    <property type="component" value="Unassembled WGS sequence"/>
</dbReference>
<gene>
    <name evidence="3" type="ORF">SAMN05660359_02145</name>
</gene>
<evidence type="ECO:0000313" key="3">
    <source>
        <dbReference type="EMBL" id="SFO23864.1"/>
    </source>
</evidence>
<dbReference type="RefSeq" id="WP_083427252.1">
    <property type="nucleotide sequence ID" value="NZ_FOWE01000005.1"/>
</dbReference>
<accession>A0A1I5FJF7</accession>
<dbReference type="InterPro" id="IPR018712">
    <property type="entry name" value="Tle1-like_cat"/>
</dbReference>
<protein>
    <submittedName>
        <fullName evidence="3">Uncharacterized alpha/beta hydrolase domain</fullName>
    </submittedName>
</protein>
<dbReference type="Pfam" id="PF09994">
    <property type="entry name" value="T6SS_Tle1-like_cat"/>
    <property type="match status" value="1"/>
</dbReference>
<feature type="region of interest" description="Disordered" evidence="1">
    <location>
        <begin position="361"/>
        <end position="402"/>
    </location>
</feature>